<reference evidence="3 4" key="1">
    <citation type="submission" date="2016-11" db="EMBL/GenBank/DDBJ databases">
        <authorList>
            <person name="Jaros S."/>
            <person name="Januszkiewicz K."/>
            <person name="Wedrychowicz H."/>
        </authorList>
    </citation>
    <scope>NUCLEOTIDE SEQUENCE [LARGE SCALE GENOMIC DNA]</scope>
    <source>
        <strain evidence="3 4">DSM 25661</strain>
    </source>
</reference>
<dbReference type="PANTHER" id="PTHR30523">
    <property type="entry name" value="PHOSPHOENOLPYRUVATE CARBOXYLASE"/>
    <property type="match status" value="1"/>
</dbReference>
<dbReference type="PANTHER" id="PTHR30523:SF6">
    <property type="entry name" value="PHOSPHOENOLPYRUVATE CARBOXYLASE"/>
    <property type="match status" value="1"/>
</dbReference>
<evidence type="ECO:0000256" key="2">
    <source>
        <dbReference type="ARBA" id="ARBA00022419"/>
    </source>
</evidence>
<name>A0A1M4WPX9_9FLAO</name>
<dbReference type="OrthoDB" id="9768133at2"/>
<dbReference type="STRING" id="1155689.SAMN05444278_10697"/>
<dbReference type="GO" id="GO:0006099">
    <property type="term" value="P:tricarboxylic acid cycle"/>
    <property type="evidence" value="ECO:0007669"/>
    <property type="project" value="InterPro"/>
</dbReference>
<dbReference type="PRINTS" id="PR00150">
    <property type="entry name" value="PEPCARBXLASE"/>
</dbReference>
<dbReference type="GO" id="GO:0005829">
    <property type="term" value="C:cytosol"/>
    <property type="evidence" value="ECO:0007669"/>
    <property type="project" value="TreeGrafter"/>
</dbReference>
<accession>A0A1M4WPX9</accession>
<evidence type="ECO:0000313" key="4">
    <source>
        <dbReference type="Proteomes" id="UP000184462"/>
    </source>
</evidence>
<evidence type="ECO:0000313" key="3">
    <source>
        <dbReference type="EMBL" id="SHE83113.1"/>
    </source>
</evidence>
<comment type="function">
    <text evidence="1">Forms oxaloacetate, a four-carbon dicarboxylic acid source for the tricarboxylic acid cycle.</text>
</comment>
<dbReference type="SUPFAM" id="SSF51621">
    <property type="entry name" value="Phosphoenolpyruvate/pyruvate domain"/>
    <property type="match status" value="1"/>
</dbReference>
<organism evidence="3 4">
    <name type="scientific">Psychroflexus salarius</name>
    <dbReference type="NCBI Taxonomy" id="1155689"/>
    <lineage>
        <taxon>Bacteria</taxon>
        <taxon>Pseudomonadati</taxon>
        <taxon>Bacteroidota</taxon>
        <taxon>Flavobacteriia</taxon>
        <taxon>Flavobacteriales</taxon>
        <taxon>Flavobacteriaceae</taxon>
        <taxon>Psychroflexus</taxon>
    </lineage>
</organism>
<keyword evidence="3" id="KW-0670">Pyruvate</keyword>
<dbReference type="RefSeq" id="WP_073193210.1">
    <property type="nucleotide sequence ID" value="NZ_FQTW01000006.1"/>
</dbReference>
<dbReference type="GO" id="GO:0015977">
    <property type="term" value="P:carbon fixation"/>
    <property type="evidence" value="ECO:0007669"/>
    <property type="project" value="InterPro"/>
</dbReference>
<keyword evidence="4" id="KW-1185">Reference proteome</keyword>
<dbReference type="InterPro" id="IPR021135">
    <property type="entry name" value="PEP_COase"/>
</dbReference>
<dbReference type="AlphaFoldDB" id="A0A1M4WPX9"/>
<dbReference type="EMBL" id="FQTW01000006">
    <property type="protein sequence ID" value="SHE83113.1"/>
    <property type="molecule type" value="Genomic_DNA"/>
</dbReference>
<sequence length="835" mass="96881">MKLSEVKLEKFRNLITNKFLIYNSLFTNLPNENIKHTGVYVPLLQKMSLDYYKQKLSPDQVITDFLKQHTTVKTTEEKFDFLFRMVQYIERQVVLFDSVEDAAFSEFNKAGIDAFFENNKLDSETIQHFKNFGVRVVFTAHPTQFYPNTVQGIMHQLREAIKIDDIQQIDKSLQQLAFTPFINKEKPTPFQEAKSIIFYLRYVYYQTLGRLYHKICDRLEVEPDFNPQLLQLGFWPGGDRDGNPFVHAETTQDVASELRTSIMKCYYHHLKWLMKKISFRKTETLLNNLKQQLYRQIFQEEASLSAQEILATLEEVKAIVITNYNSLFIDEINDFIGRVHLFGAHFASLDIRQDASIHTQVITEIVQKEFNLNWKNLNEDQQVELLTQHETKAKPGEYTNELTSDTLKNVQQVQSLQQKNGLKSVHRYIISNAEKITDVLNVYGLFKFSGYKDKDLNIDIVPLFETMQGMSNAHHVMKSLYENKTYQSHLKARQNEQHIMLGFSDGTKDGGYLKANWEIFKTKETLTKLSREYGISVIFFDGRGGPPARGGGKTHQFYASQGPDIENKNIQLTIQGQTITSVFGTHEQASYNFEQLLLSGIKSNQSKALSDRLKTVMGDLSDLSYQKYLDLKNHELFTGYLENMTPLKQYGATNIGSRPTKRKPSAQLELKDLRAIPFVGSWSMIRQNIPGYYGLGTALEHYKDQFEMVEELYQASDFFKSLVHNSIMSMKKTYFPLTAYMAEHSTYGVFWKDLREEYLLTKKWVLQLTKQNELMENEPRARQSISAREKIILPLLSIQQHALIQMQKKDADFDTYEKLVIRCLFGNINASRNSA</sequence>
<gene>
    <name evidence="3" type="ORF">SAMN05444278_10697</name>
</gene>
<dbReference type="Proteomes" id="UP000184462">
    <property type="component" value="Unassembled WGS sequence"/>
</dbReference>
<dbReference type="GO" id="GO:0008964">
    <property type="term" value="F:phosphoenolpyruvate carboxylase activity"/>
    <property type="evidence" value="ECO:0007669"/>
    <property type="project" value="InterPro"/>
</dbReference>
<protein>
    <recommendedName>
        <fullName evidence="2">Phosphoenolpyruvate carboxylase</fullName>
    </recommendedName>
</protein>
<evidence type="ECO:0000256" key="1">
    <source>
        <dbReference type="ARBA" id="ARBA00003670"/>
    </source>
</evidence>
<proteinExistence type="predicted"/>
<dbReference type="InterPro" id="IPR015813">
    <property type="entry name" value="Pyrv/PenolPyrv_kinase-like_dom"/>
</dbReference>
<dbReference type="Pfam" id="PF00311">
    <property type="entry name" value="PEPcase"/>
    <property type="match status" value="1"/>
</dbReference>